<accession>A0A9X2BIR8</accession>
<dbReference type="Proteomes" id="UP001139559">
    <property type="component" value="Unassembled WGS sequence"/>
</dbReference>
<reference evidence="7" key="1">
    <citation type="submission" date="2021-11" db="EMBL/GenBank/DDBJ databases">
        <title>Vibrio ZSDE26 sp. nov. and Vibrio ZSDZ34 sp. nov., isolated from coastal seawater in Qingdao.</title>
        <authorList>
            <person name="Zhang P."/>
        </authorList>
    </citation>
    <scope>NUCLEOTIDE SEQUENCE</scope>
    <source>
        <strain evidence="7">ZSDE26</strain>
    </source>
</reference>
<evidence type="ECO:0000256" key="5">
    <source>
        <dbReference type="SAM" id="SignalP"/>
    </source>
</evidence>
<dbReference type="AlphaFoldDB" id="A0A9X2BIR8"/>
<evidence type="ECO:0000313" key="8">
    <source>
        <dbReference type="Proteomes" id="UP001139559"/>
    </source>
</evidence>
<dbReference type="PROSITE" id="PS51257">
    <property type="entry name" value="PROKAR_LIPOPROTEIN"/>
    <property type="match status" value="1"/>
</dbReference>
<evidence type="ECO:0000313" key="7">
    <source>
        <dbReference type="EMBL" id="MCK6265311.1"/>
    </source>
</evidence>
<protein>
    <submittedName>
        <fullName evidence="7">MliC family protein</fullName>
    </submittedName>
</protein>
<dbReference type="InterPro" id="IPR036328">
    <property type="entry name" value="MliC_sf"/>
</dbReference>
<keyword evidence="8" id="KW-1185">Reference proteome</keyword>
<feature type="domain" description="C-type lysozyme inhibitor" evidence="6">
    <location>
        <begin position="36"/>
        <end position="107"/>
    </location>
</feature>
<name>A0A9X2BIR8_9VIBR</name>
<feature type="chain" id="PRO_5040733528" evidence="5">
    <location>
        <begin position="24"/>
        <end position="114"/>
    </location>
</feature>
<evidence type="ECO:0000259" key="6">
    <source>
        <dbReference type="Pfam" id="PF09864"/>
    </source>
</evidence>
<dbReference type="EMBL" id="JAJHVV010000014">
    <property type="protein sequence ID" value="MCK6265311.1"/>
    <property type="molecule type" value="Genomic_DNA"/>
</dbReference>
<sequence>MRLRMFFLLALGLSLMGCSQSSVNEMKIDESLYHTYRCQSDMSFDVAYIPDSEIAVLRVEEMEYALIQIRSGSGTRYILNDGTAEVTNPVTLRTKGDEARLEYNQQVYKNCKTQ</sequence>
<organism evidence="7 8">
    <name type="scientific">Vibrio amylolyticus</name>
    <dbReference type="NCBI Taxonomy" id="2847292"/>
    <lineage>
        <taxon>Bacteria</taxon>
        <taxon>Pseudomonadati</taxon>
        <taxon>Pseudomonadota</taxon>
        <taxon>Gammaproteobacteria</taxon>
        <taxon>Vibrionales</taxon>
        <taxon>Vibrionaceae</taxon>
        <taxon>Vibrio</taxon>
    </lineage>
</organism>
<keyword evidence="1 5" id="KW-0732">Signal</keyword>
<evidence type="ECO:0000256" key="2">
    <source>
        <dbReference type="ARBA" id="ARBA00023136"/>
    </source>
</evidence>
<evidence type="ECO:0000256" key="1">
    <source>
        <dbReference type="ARBA" id="ARBA00022729"/>
    </source>
</evidence>
<keyword evidence="3" id="KW-0564">Palmitate</keyword>
<dbReference type="Pfam" id="PF09864">
    <property type="entry name" value="MliC"/>
    <property type="match status" value="1"/>
</dbReference>
<evidence type="ECO:0000256" key="3">
    <source>
        <dbReference type="ARBA" id="ARBA00023139"/>
    </source>
</evidence>
<keyword evidence="4" id="KW-0449">Lipoprotein</keyword>
<feature type="signal peptide" evidence="5">
    <location>
        <begin position="1"/>
        <end position="23"/>
    </location>
</feature>
<comment type="caution">
    <text evidence="7">The sequence shown here is derived from an EMBL/GenBank/DDBJ whole genome shotgun (WGS) entry which is preliminary data.</text>
</comment>
<keyword evidence="2" id="KW-0472">Membrane</keyword>
<dbReference type="RefSeq" id="WP_248010384.1">
    <property type="nucleotide sequence ID" value="NZ_JAJHVV010000014.1"/>
</dbReference>
<dbReference type="SUPFAM" id="SSF141488">
    <property type="entry name" value="YdhA-like"/>
    <property type="match status" value="1"/>
</dbReference>
<gene>
    <name evidence="7" type="ORF">KP803_18760</name>
</gene>
<dbReference type="InterPro" id="IPR018660">
    <property type="entry name" value="MliC"/>
</dbReference>
<dbReference type="Gene3D" id="2.40.128.200">
    <property type="match status" value="1"/>
</dbReference>
<evidence type="ECO:0000256" key="4">
    <source>
        <dbReference type="ARBA" id="ARBA00023288"/>
    </source>
</evidence>
<proteinExistence type="predicted"/>